<protein>
    <submittedName>
        <fullName evidence="1">Uncharacterized protein</fullName>
    </submittedName>
</protein>
<evidence type="ECO:0000313" key="2">
    <source>
        <dbReference type="Proteomes" id="UP000494102"/>
    </source>
</evidence>
<dbReference type="RefSeq" id="WP_013591288.1">
    <property type="nucleotide sequence ID" value="NZ_CADILN010000012.1"/>
</dbReference>
<name>A0A6J5KD19_9BURK</name>
<proteinExistence type="predicted"/>
<dbReference type="GeneID" id="27800096"/>
<evidence type="ECO:0000313" key="1">
    <source>
        <dbReference type="EMBL" id="CAB4052109.1"/>
    </source>
</evidence>
<accession>A0A6J5KD19</accession>
<sequence>MIHDRTLALEVSERMLAINGALDDAVSLVQTRCSADELEKFKIAVGEVMYTVFEKALIPIYKEHPDLVPEGQRVSGITD</sequence>
<gene>
    <name evidence="1" type="ORF">LMG9964_05795</name>
</gene>
<dbReference type="EMBL" id="CADILN010000012">
    <property type="protein sequence ID" value="CAB4052109.1"/>
    <property type="molecule type" value="Genomic_DNA"/>
</dbReference>
<dbReference type="Proteomes" id="UP000494102">
    <property type="component" value="Unassembled WGS sequence"/>
</dbReference>
<dbReference type="AlphaFoldDB" id="A0A6J5KD19"/>
<organism evidence="1 2">
    <name type="scientific">Paraburkholderia phenoliruptrix</name>
    <dbReference type="NCBI Taxonomy" id="252970"/>
    <lineage>
        <taxon>Bacteria</taxon>
        <taxon>Pseudomonadati</taxon>
        <taxon>Pseudomonadota</taxon>
        <taxon>Betaproteobacteria</taxon>
        <taxon>Burkholderiales</taxon>
        <taxon>Burkholderiaceae</taxon>
        <taxon>Paraburkholderia</taxon>
    </lineage>
</organism>
<reference evidence="1 2" key="1">
    <citation type="submission" date="2020-04" db="EMBL/GenBank/DDBJ databases">
        <authorList>
            <person name="De Canck E."/>
        </authorList>
    </citation>
    <scope>NUCLEOTIDE SEQUENCE [LARGE SCALE GENOMIC DNA]</scope>
    <source>
        <strain evidence="1 2">LMG 9964</strain>
    </source>
</reference>